<protein>
    <submittedName>
        <fullName evidence="1">Uncharacterized protein</fullName>
    </submittedName>
</protein>
<evidence type="ECO:0000313" key="1">
    <source>
        <dbReference type="EMBL" id="MFC5156077.1"/>
    </source>
</evidence>
<dbReference type="RefSeq" id="WP_344485276.1">
    <property type="nucleotide sequence ID" value="NZ_BAAASB010000028.1"/>
</dbReference>
<keyword evidence="2" id="KW-1185">Reference proteome</keyword>
<dbReference type="EMBL" id="JBHSKP010000029">
    <property type="protein sequence ID" value="MFC5156077.1"/>
    <property type="molecule type" value="Genomic_DNA"/>
</dbReference>
<evidence type="ECO:0000313" key="2">
    <source>
        <dbReference type="Proteomes" id="UP001596160"/>
    </source>
</evidence>
<sequence length="192" mass="20889">MGWQLEEYGSSHEGRAGAVLPDGSEPKPVYIDIGSGADVHSTSEWWAYDGTLGAPKADRVRGSCSCGWRGTALYPLDWSQVDEADPDDFDLSGPHRDWLRHLADVESRSVPLPTGLADLLERLEQQLSALADDAPLAALKAVAALERTTHRVGRIAAYAAEADEIPWDVVGKALGLAEDDARSRITHYSIRR</sequence>
<comment type="caution">
    <text evidence="1">The sequence shown here is derived from an EMBL/GenBank/DDBJ whole genome shotgun (WGS) entry which is preliminary data.</text>
</comment>
<name>A0ABW0AV41_9ACTN</name>
<organism evidence="1 2">
    <name type="scientific">Streptomyces amakusaensis</name>
    <dbReference type="NCBI Taxonomy" id="67271"/>
    <lineage>
        <taxon>Bacteria</taxon>
        <taxon>Bacillati</taxon>
        <taxon>Actinomycetota</taxon>
        <taxon>Actinomycetes</taxon>
        <taxon>Kitasatosporales</taxon>
        <taxon>Streptomycetaceae</taxon>
        <taxon>Streptomyces</taxon>
    </lineage>
</organism>
<accession>A0ABW0AV41</accession>
<reference evidence="2" key="1">
    <citation type="journal article" date="2019" name="Int. J. Syst. Evol. Microbiol.">
        <title>The Global Catalogue of Microorganisms (GCM) 10K type strain sequencing project: providing services to taxonomists for standard genome sequencing and annotation.</title>
        <authorList>
            <consortium name="The Broad Institute Genomics Platform"/>
            <consortium name="The Broad Institute Genome Sequencing Center for Infectious Disease"/>
            <person name="Wu L."/>
            <person name="Ma J."/>
        </authorList>
    </citation>
    <scope>NUCLEOTIDE SEQUENCE [LARGE SCALE GENOMIC DNA]</scope>
    <source>
        <strain evidence="2">PCU 266</strain>
    </source>
</reference>
<proteinExistence type="predicted"/>
<gene>
    <name evidence="1" type="ORF">ACFPRH_30645</name>
</gene>
<dbReference type="Proteomes" id="UP001596160">
    <property type="component" value="Unassembled WGS sequence"/>
</dbReference>